<sequence>MFARRISTVIRWNGAERFLAFKRLVGEHQTPSEIAVRFLGTTTFRFMLLAVAISGVAFAVRSSDAFQTVQFAAINAETKRQVAGAAQLVNADRSAATQIAAAEPRLLKTVALERVAPEPKVAEPVKPAEPEKVEETGIVSASPDTLCETLGNGAGGGKAAVWEESPLFAGENECYASQNGEGFSIAQIARGPAGAAVDTIRIKLDLEDEKAADDASEVLTKELDEALSVGKVTAPSGFVESVARLEDAKATAGALAFNFEREVGAANRFNLVIQKTSDDKNRRLVQQRP</sequence>
<accession>Q0G5Q7</accession>
<evidence type="ECO:0000313" key="1">
    <source>
        <dbReference type="EMBL" id="EAU43007.1"/>
    </source>
</evidence>
<dbReference type="Pfam" id="PF19495">
    <property type="entry name" value="DUF6030"/>
    <property type="match status" value="1"/>
</dbReference>
<dbReference type="EMBL" id="AATP01000001">
    <property type="protein sequence ID" value="EAU43007.1"/>
    <property type="molecule type" value="Genomic_DNA"/>
</dbReference>
<gene>
    <name evidence="1" type="ORF">FP2506_09196</name>
</gene>
<protein>
    <submittedName>
        <fullName evidence="1">Uncharacterized protein</fullName>
    </submittedName>
</protein>
<dbReference type="Proteomes" id="UP000004310">
    <property type="component" value="Unassembled WGS sequence"/>
</dbReference>
<keyword evidence="2" id="KW-1185">Reference proteome</keyword>
<reference evidence="1 2" key="1">
    <citation type="journal article" date="2010" name="J. Bacteriol.">
        <title>Genome sequence of Fulvimarina pelagi HTCC2506T, a Mn(II)-oxidizing alphaproteobacterium possessing an aerobic anoxygenic photosynthetic gene cluster and Xanthorhodopsin.</title>
        <authorList>
            <person name="Kang I."/>
            <person name="Oh H.M."/>
            <person name="Lim S.I."/>
            <person name="Ferriera S."/>
            <person name="Giovannoni S.J."/>
            <person name="Cho J.C."/>
        </authorList>
    </citation>
    <scope>NUCLEOTIDE SEQUENCE [LARGE SCALE GENOMIC DNA]</scope>
    <source>
        <strain evidence="1 2">HTCC2506</strain>
    </source>
</reference>
<dbReference type="AlphaFoldDB" id="Q0G5Q7"/>
<dbReference type="HOGENOM" id="CLU_962266_0_0_5"/>
<evidence type="ECO:0000313" key="2">
    <source>
        <dbReference type="Proteomes" id="UP000004310"/>
    </source>
</evidence>
<dbReference type="STRING" id="217511.GCA_001463845_00605"/>
<organism evidence="1 2">
    <name type="scientific">Fulvimarina pelagi HTCC2506</name>
    <dbReference type="NCBI Taxonomy" id="314231"/>
    <lineage>
        <taxon>Bacteria</taxon>
        <taxon>Pseudomonadati</taxon>
        <taxon>Pseudomonadota</taxon>
        <taxon>Alphaproteobacteria</taxon>
        <taxon>Hyphomicrobiales</taxon>
        <taxon>Aurantimonadaceae</taxon>
        <taxon>Fulvimarina</taxon>
    </lineage>
</organism>
<dbReference type="InterPro" id="IPR046071">
    <property type="entry name" value="DUF6030"/>
</dbReference>
<proteinExistence type="predicted"/>
<name>Q0G5Q7_9HYPH</name>
<comment type="caution">
    <text evidence="1">The sequence shown here is derived from an EMBL/GenBank/DDBJ whole genome shotgun (WGS) entry which is preliminary data.</text>
</comment>